<evidence type="ECO:0000313" key="8">
    <source>
        <dbReference type="Proteomes" id="UP000636264"/>
    </source>
</evidence>
<evidence type="ECO:0000256" key="3">
    <source>
        <dbReference type="ARBA" id="ARBA00023097"/>
    </source>
</evidence>
<dbReference type="SUPFAM" id="SSF53720">
    <property type="entry name" value="ALDH-like"/>
    <property type="match status" value="1"/>
</dbReference>
<dbReference type="FunFam" id="3.40.309.10:FF:000012">
    <property type="entry name" value="Betaine aldehyde dehydrogenase"/>
    <property type="match status" value="1"/>
</dbReference>
<keyword evidence="2 5" id="KW-0560">Oxidoreductase</keyword>
<accession>A0A916W4L2</accession>
<protein>
    <submittedName>
        <fullName evidence="7">Aldehyde dehydrogenase</fullName>
    </submittedName>
</protein>
<feature type="domain" description="Aldehyde dehydrogenase" evidence="6">
    <location>
        <begin position="28"/>
        <end position="491"/>
    </location>
</feature>
<dbReference type="PANTHER" id="PTHR11699">
    <property type="entry name" value="ALDEHYDE DEHYDROGENASE-RELATED"/>
    <property type="match status" value="1"/>
</dbReference>
<sequence>MDNQLQSARKIADEFLTRRHRLLIGGEWVGATSGKTFPTHDPATGRTIAEVAEGSSEDIDRAVAAARTAFDENRWMSIAPTKRAAIMDRVAVLLETNADELAVIETLDNGKPLKAAKDDVLRCAEKFRYCAGWITKLEGKSFDAVLPAGWHGYSVREPVGVAGLIVPWNFPISMAVNKVAPALAAGCTMVLKPAEQTPLTALRLGELLLEAGVPAGVVNIVTGYGAEAGAALANHPDVDKLSFTGSTVVGKAIVQASTGNLKRVSLELGGKSPVIVFADADLKQAITGIAQFVFGNTGQNCGAGTRLYVDHRVYDQVLAGVCAIAEKLVVGSGLDARTDLGPIISQRQLQRVMGYIDGASSAGARVQTGGRQIDSEGYFVEPTVLTGTSPDMAVWREEIFGPVLCARSFQEDELDAVIADANNSTYGLGAYVWTTNLRFAHTTASRLKAGFVRVNGGSHFNVMPFGGYKQSGWGRESGREGIELFTEHKSVIMGL</sequence>
<dbReference type="AlphaFoldDB" id="A0A916W4L2"/>
<dbReference type="Gene3D" id="3.40.309.10">
    <property type="entry name" value="Aldehyde Dehydrogenase, Chain A, domain 2"/>
    <property type="match status" value="1"/>
</dbReference>
<dbReference type="PROSITE" id="PS00070">
    <property type="entry name" value="ALDEHYDE_DEHYDR_CYS"/>
    <property type="match status" value="1"/>
</dbReference>
<keyword evidence="3" id="KW-0558">Oxidation</keyword>
<dbReference type="InterPro" id="IPR016162">
    <property type="entry name" value="Ald_DH_N"/>
</dbReference>
<dbReference type="InterPro" id="IPR029510">
    <property type="entry name" value="Ald_DH_CS_GLU"/>
</dbReference>
<dbReference type="InterPro" id="IPR015590">
    <property type="entry name" value="Aldehyde_DH_dom"/>
</dbReference>
<dbReference type="Gene3D" id="3.40.605.10">
    <property type="entry name" value="Aldehyde Dehydrogenase, Chain A, domain 1"/>
    <property type="match status" value="1"/>
</dbReference>
<comment type="caution">
    <text evidence="7">The sequence shown here is derived from an EMBL/GenBank/DDBJ whole genome shotgun (WGS) entry which is preliminary data.</text>
</comment>
<evidence type="ECO:0000313" key="7">
    <source>
        <dbReference type="EMBL" id="GGA65703.1"/>
    </source>
</evidence>
<proteinExistence type="inferred from homology"/>
<feature type="active site" evidence="4">
    <location>
        <position position="267"/>
    </location>
</feature>
<gene>
    <name evidence="7" type="ORF">GCM10011385_19470</name>
</gene>
<dbReference type="PROSITE" id="PS00687">
    <property type="entry name" value="ALDEHYDE_DEHYDR_GLU"/>
    <property type="match status" value="1"/>
</dbReference>
<evidence type="ECO:0000256" key="5">
    <source>
        <dbReference type="RuleBase" id="RU003345"/>
    </source>
</evidence>
<comment type="similarity">
    <text evidence="1 5">Belongs to the aldehyde dehydrogenase family.</text>
</comment>
<keyword evidence="8" id="KW-1185">Reference proteome</keyword>
<name>A0A916W4L2_9HYPH</name>
<dbReference type="InterPro" id="IPR016160">
    <property type="entry name" value="Ald_DH_CS_CYS"/>
</dbReference>
<evidence type="ECO:0000256" key="1">
    <source>
        <dbReference type="ARBA" id="ARBA00009986"/>
    </source>
</evidence>
<dbReference type="InterPro" id="IPR016163">
    <property type="entry name" value="Ald_DH_C"/>
</dbReference>
<evidence type="ECO:0000256" key="4">
    <source>
        <dbReference type="PROSITE-ProRule" id="PRU10007"/>
    </source>
</evidence>
<reference evidence="7" key="2">
    <citation type="submission" date="2020-09" db="EMBL/GenBank/DDBJ databases">
        <authorList>
            <person name="Sun Q."/>
            <person name="Zhou Y."/>
        </authorList>
    </citation>
    <scope>NUCLEOTIDE SEQUENCE</scope>
    <source>
        <strain evidence="7">CGMCC 1.15320</strain>
    </source>
</reference>
<dbReference type="FunFam" id="3.40.605.10:FF:000007">
    <property type="entry name" value="NAD/NADP-dependent betaine aldehyde dehydrogenase"/>
    <property type="match status" value="1"/>
</dbReference>
<dbReference type="Pfam" id="PF00171">
    <property type="entry name" value="Aldedh"/>
    <property type="match status" value="1"/>
</dbReference>
<dbReference type="Proteomes" id="UP000636264">
    <property type="component" value="Unassembled WGS sequence"/>
</dbReference>
<organism evidence="7 8">
    <name type="scientific">Nitratireductor aestuarii</name>
    <dbReference type="NCBI Taxonomy" id="1735103"/>
    <lineage>
        <taxon>Bacteria</taxon>
        <taxon>Pseudomonadati</taxon>
        <taxon>Pseudomonadota</taxon>
        <taxon>Alphaproteobacteria</taxon>
        <taxon>Hyphomicrobiales</taxon>
        <taxon>Phyllobacteriaceae</taxon>
        <taxon>Nitratireductor</taxon>
    </lineage>
</organism>
<dbReference type="InterPro" id="IPR016161">
    <property type="entry name" value="Ald_DH/histidinol_DH"/>
</dbReference>
<reference evidence="7" key="1">
    <citation type="journal article" date="2014" name="Int. J. Syst. Evol. Microbiol.">
        <title>Complete genome sequence of Corynebacterium casei LMG S-19264T (=DSM 44701T), isolated from a smear-ripened cheese.</title>
        <authorList>
            <consortium name="US DOE Joint Genome Institute (JGI-PGF)"/>
            <person name="Walter F."/>
            <person name="Albersmeier A."/>
            <person name="Kalinowski J."/>
            <person name="Ruckert C."/>
        </authorList>
    </citation>
    <scope>NUCLEOTIDE SEQUENCE</scope>
    <source>
        <strain evidence="7">CGMCC 1.15320</strain>
    </source>
</reference>
<dbReference type="GO" id="GO:0016620">
    <property type="term" value="F:oxidoreductase activity, acting on the aldehyde or oxo group of donors, NAD or NADP as acceptor"/>
    <property type="evidence" value="ECO:0007669"/>
    <property type="project" value="InterPro"/>
</dbReference>
<dbReference type="RefSeq" id="WP_188720867.1">
    <property type="nucleotide sequence ID" value="NZ_BMIF01000005.1"/>
</dbReference>
<dbReference type="EMBL" id="BMIF01000005">
    <property type="protein sequence ID" value="GGA65703.1"/>
    <property type="molecule type" value="Genomic_DNA"/>
</dbReference>
<evidence type="ECO:0000259" key="6">
    <source>
        <dbReference type="Pfam" id="PF00171"/>
    </source>
</evidence>
<evidence type="ECO:0000256" key="2">
    <source>
        <dbReference type="ARBA" id="ARBA00023002"/>
    </source>
</evidence>